<feature type="transmembrane region" description="Helical" evidence="1">
    <location>
        <begin position="172"/>
        <end position="196"/>
    </location>
</feature>
<keyword evidence="1" id="KW-0812">Transmembrane</keyword>
<feature type="transmembrane region" description="Helical" evidence="1">
    <location>
        <begin position="252"/>
        <end position="274"/>
    </location>
</feature>
<dbReference type="STRING" id="1118060.GCA_000311845_00911"/>
<dbReference type="RefSeq" id="WP_019128215.1">
    <property type="nucleotide sequence ID" value="NZ_CALUIC010000003.1"/>
</dbReference>
<evidence type="ECO:0000313" key="3">
    <source>
        <dbReference type="Proteomes" id="UP000196560"/>
    </source>
</evidence>
<comment type="caution">
    <text evidence="2">The sequence shown here is derived from an EMBL/GenBank/DDBJ whole genome shotgun (WGS) entry which is preliminary data.</text>
</comment>
<evidence type="ECO:0000313" key="2">
    <source>
        <dbReference type="EMBL" id="OUN44544.1"/>
    </source>
</evidence>
<dbReference type="InterPro" id="IPR050303">
    <property type="entry name" value="GatZ_KbaZ_carbometab"/>
</dbReference>
<dbReference type="PANTHER" id="PTHR32502">
    <property type="entry name" value="N-ACETYLGALACTOSAMINE PERMEASE II COMPONENT-RELATED"/>
    <property type="match status" value="1"/>
</dbReference>
<gene>
    <name evidence="2" type="ORF">B5G21_00980</name>
</gene>
<dbReference type="GeneID" id="98653162"/>
<dbReference type="AlphaFoldDB" id="A0A1Y3U718"/>
<reference evidence="3" key="1">
    <citation type="submission" date="2017-04" db="EMBL/GenBank/DDBJ databases">
        <title>Function of individual gut microbiota members based on whole genome sequencing of pure cultures obtained from chicken caecum.</title>
        <authorList>
            <person name="Medvecky M."/>
            <person name="Cejkova D."/>
            <person name="Polansky O."/>
            <person name="Karasova D."/>
            <person name="Kubasova T."/>
            <person name="Cizek A."/>
            <person name="Rychlik I."/>
        </authorList>
    </citation>
    <scope>NUCLEOTIDE SEQUENCE [LARGE SCALE GENOMIC DNA]</scope>
    <source>
        <strain evidence="3">An70</strain>
    </source>
</reference>
<feature type="transmembrane region" description="Helical" evidence="1">
    <location>
        <begin position="134"/>
        <end position="151"/>
    </location>
</feature>
<dbReference type="PROSITE" id="PS51108">
    <property type="entry name" value="PTS_EIID"/>
    <property type="match status" value="1"/>
</dbReference>
<accession>A0A1Y3U718</accession>
<organism evidence="2 3">
    <name type="scientific">Enorma massiliensis</name>
    <dbReference type="NCBI Taxonomy" id="1472761"/>
    <lineage>
        <taxon>Bacteria</taxon>
        <taxon>Bacillati</taxon>
        <taxon>Actinomycetota</taxon>
        <taxon>Coriobacteriia</taxon>
        <taxon>Coriobacteriales</taxon>
        <taxon>Coriobacteriaceae</taxon>
        <taxon>Enorma</taxon>
    </lineage>
</organism>
<dbReference type="eggNOG" id="COG3716">
    <property type="taxonomic scope" value="Bacteria"/>
</dbReference>
<name>A0A1Y3U718_9ACTN</name>
<feature type="transmembrane region" description="Helical" evidence="1">
    <location>
        <begin position="223"/>
        <end position="240"/>
    </location>
</feature>
<keyword evidence="3" id="KW-1185">Reference proteome</keyword>
<dbReference type="PANTHER" id="PTHR32502:SF27">
    <property type="entry name" value="PTS SYSTEM, MANNOSE-SPECIFIC IID COMPONENT"/>
    <property type="match status" value="1"/>
</dbReference>
<dbReference type="GO" id="GO:0009401">
    <property type="term" value="P:phosphoenolpyruvate-dependent sugar phosphotransferase system"/>
    <property type="evidence" value="ECO:0007669"/>
    <property type="project" value="InterPro"/>
</dbReference>
<keyword evidence="1" id="KW-0472">Membrane</keyword>
<keyword evidence="1" id="KW-1133">Transmembrane helix</keyword>
<dbReference type="EMBL" id="NFHO01000001">
    <property type="protein sequence ID" value="OUN44544.1"/>
    <property type="molecule type" value="Genomic_DNA"/>
</dbReference>
<dbReference type="GO" id="GO:0005886">
    <property type="term" value="C:plasma membrane"/>
    <property type="evidence" value="ECO:0007669"/>
    <property type="project" value="TreeGrafter"/>
</dbReference>
<proteinExistence type="predicted"/>
<dbReference type="Proteomes" id="UP000196560">
    <property type="component" value="Unassembled WGS sequence"/>
</dbReference>
<protein>
    <submittedName>
        <fullName evidence="2">PTS mannose transporter subunit IID</fullName>
    </submittedName>
</protein>
<dbReference type="InterPro" id="IPR004704">
    <property type="entry name" value="PTS_IID_man"/>
</dbReference>
<sequence>MAHVSNHALNKVLLRTQGCQFAHNYERMQSLSLTYCFSPVLEELYKDRPKEERVTAMKRYLEYFNTHPLAIPFILGICAALEETTDEDHKDAVTGIKTSLMGPFAGLGDSMLNLTWYPIAGSIGASLCVSNGSLIGPLVMFLLINVLYWPLKYFGIHMGYTKGMELIEQGGVALIERLGNLANVLGVIVVGCLIPQTVKLTTGLQFAFSEGDPLVIQTQLDAVMPYMLPVILTLICYKLIKKGQGKNTAQVIIGIIVFALVFAAIGYYTGVSIFA</sequence>
<evidence type="ECO:0000256" key="1">
    <source>
        <dbReference type="SAM" id="Phobius"/>
    </source>
</evidence>
<dbReference type="Pfam" id="PF03613">
    <property type="entry name" value="EIID-AGA"/>
    <property type="match status" value="1"/>
</dbReference>